<feature type="transmembrane region" description="Helical" evidence="8">
    <location>
        <begin position="67"/>
        <end position="92"/>
    </location>
</feature>
<protein>
    <submittedName>
        <fullName evidence="10">Glycosyltransferase family 39 protein</fullName>
    </submittedName>
</protein>
<dbReference type="GO" id="GO:0005886">
    <property type="term" value="C:plasma membrane"/>
    <property type="evidence" value="ECO:0007669"/>
    <property type="project" value="UniProtKB-SubCell"/>
</dbReference>
<reference evidence="10" key="1">
    <citation type="submission" date="2021-04" db="EMBL/GenBank/DDBJ databases">
        <title>Phylogenetic analysis of Acidobacteriaceae.</title>
        <authorList>
            <person name="Qiu L."/>
            <person name="Zhang Q."/>
        </authorList>
    </citation>
    <scope>NUCLEOTIDE SEQUENCE</scope>
    <source>
        <strain evidence="10">DSM 25168</strain>
    </source>
</reference>
<keyword evidence="2" id="KW-1003">Cell membrane</keyword>
<feature type="transmembrane region" description="Helical" evidence="8">
    <location>
        <begin position="127"/>
        <end position="147"/>
    </location>
</feature>
<evidence type="ECO:0000256" key="8">
    <source>
        <dbReference type="SAM" id="Phobius"/>
    </source>
</evidence>
<evidence type="ECO:0000256" key="6">
    <source>
        <dbReference type="ARBA" id="ARBA00022989"/>
    </source>
</evidence>
<evidence type="ECO:0000313" key="11">
    <source>
        <dbReference type="Proteomes" id="UP001059380"/>
    </source>
</evidence>
<evidence type="ECO:0000256" key="7">
    <source>
        <dbReference type="ARBA" id="ARBA00023136"/>
    </source>
</evidence>
<feature type="transmembrane region" description="Helical" evidence="8">
    <location>
        <begin position="295"/>
        <end position="315"/>
    </location>
</feature>
<dbReference type="InterPro" id="IPR038731">
    <property type="entry name" value="RgtA/B/C-like"/>
</dbReference>
<keyword evidence="11" id="KW-1185">Reference proteome</keyword>
<evidence type="ECO:0000259" key="9">
    <source>
        <dbReference type="Pfam" id="PF13231"/>
    </source>
</evidence>
<dbReference type="PANTHER" id="PTHR33908:SF11">
    <property type="entry name" value="MEMBRANE PROTEIN"/>
    <property type="match status" value="1"/>
</dbReference>
<keyword evidence="5 8" id="KW-0812">Transmembrane</keyword>
<dbReference type="InterPro" id="IPR050297">
    <property type="entry name" value="LipidA_mod_glycosyltrf_83"/>
</dbReference>
<feature type="transmembrane region" description="Helical" evidence="8">
    <location>
        <begin position="272"/>
        <end position="288"/>
    </location>
</feature>
<evidence type="ECO:0000256" key="5">
    <source>
        <dbReference type="ARBA" id="ARBA00022692"/>
    </source>
</evidence>
<name>A0A9J7BFJ2_9BACT</name>
<dbReference type="Pfam" id="PF13231">
    <property type="entry name" value="PMT_2"/>
    <property type="match status" value="1"/>
</dbReference>
<feature type="transmembrane region" description="Helical" evidence="8">
    <location>
        <begin position="154"/>
        <end position="184"/>
    </location>
</feature>
<evidence type="ECO:0000313" key="10">
    <source>
        <dbReference type="EMBL" id="UWZ81780.1"/>
    </source>
</evidence>
<evidence type="ECO:0000256" key="3">
    <source>
        <dbReference type="ARBA" id="ARBA00022676"/>
    </source>
</evidence>
<dbReference type="KEGG" id="orp:MOP44_14420"/>
<evidence type="ECO:0000256" key="2">
    <source>
        <dbReference type="ARBA" id="ARBA00022475"/>
    </source>
</evidence>
<feature type="transmembrane region" description="Helical" evidence="8">
    <location>
        <begin position="247"/>
        <end position="266"/>
    </location>
</feature>
<keyword evidence="4" id="KW-0808">Transferase</keyword>
<sequence length="499" mass="55722">MSAAEERRSDALLLAGIAAVFAIAHVLTNGRYGFHRDELQFLSDARHLDWGFVAYPPLTPFIERVSLSLFGVSLVGLRLASVIGQAIVIFVSGLMARDLGGNRLAQVASAITVGLSGLPIFEATEFQYTTFSYLWWVLVCWFVIRLLKSENPRWWIAIGAAIGLCLMTKYSTVFFVAGLLAGLALTRARRWFLSPWFYAGVGVALLLFLPNIVWLARHDFISYTFLQHIHARDVGEGRAEGYWKYQFLLDANLFATPVWIAGLIAFARSSRYRVLAWMYAVPVLVFWVNKGRFYYVAEAYPALIAMGCAAAEGWLARRPTWAQRTVATAYFTCVAAMGAFLLAILVPIAPDGRLRDFALKNNSDLREEFGWDDMNRAIAAARDSLTPEQRASFGILTGNYGEAGAIENLGGAYQLPPPISLTNSFYLRSYPQQQPSTLIVVGWSQRQVDREFTGCRVAGHNGNTLGIHNEESDDHPDIYVCGPPKKGWPEFWRTNQRFG</sequence>
<feature type="transmembrane region" description="Helical" evidence="8">
    <location>
        <begin position="196"/>
        <end position="216"/>
    </location>
</feature>
<gene>
    <name evidence="10" type="ORF">MOP44_14420</name>
</gene>
<feature type="transmembrane region" description="Helical" evidence="8">
    <location>
        <begin position="12"/>
        <end position="34"/>
    </location>
</feature>
<evidence type="ECO:0000256" key="1">
    <source>
        <dbReference type="ARBA" id="ARBA00004651"/>
    </source>
</evidence>
<dbReference type="AlphaFoldDB" id="A0A9J7BFJ2"/>
<keyword evidence="6 8" id="KW-1133">Transmembrane helix</keyword>
<dbReference type="EMBL" id="CP093313">
    <property type="protein sequence ID" value="UWZ81780.1"/>
    <property type="molecule type" value="Genomic_DNA"/>
</dbReference>
<dbReference type="Proteomes" id="UP001059380">
    <property type="component" value="Chromosome"/>
</dbReference>
<proteinExistence type="predicted"/>
<keyword evidence="7 8" id="KW-0472">Membrane</keyword>
<dbReference type="GO" id="GO:0016763">
    <property type="term" value="F:pentosyltransferase activity"/>
    <property type="evidence" value="ECO:0007669"/>
    <property type="project" value="TreeGrafter"/>
</dbReference>
<dbReference type="PANTHER" id="PTHR33908">
    <property type="entry name" value="MANNOSYLTRANSFERASE YKCB-RELATED"/>
    <property type="match status" value="1"/>
</dbReference>
<keyword evidence="3" id="KW-0328">Glycosyltransferase</keyword>
<feature type="transmembrane region" description="Helical" evidence="8">
    <location>
        <begin position="327"/>
        <end position="349"/>
    </location>
</feature>
<dbReference type="RefSeq" id="WP_260790673.1">
    <property type="nucleotide sequence ID" value="NZ_CP093313.1"/>
</dbReference>
<comment type="subcellular location">
    <subcellularLocation>
        <location evidence="1">Cell membrane</location>
        <topology evidence="1">Multi-pass membrane protein</topology>
    </subcellularLocation>
</comment>
<evidence type="ECO:0000256" key="4">
    <source>
        <dbReference type="ARBA" id="ARBA00022679"/>
    </source>
</evidence>
<dbReference type="GO" id="GO:0009103">
    <property type="term" value="P:lipopolysaccharide biosynthetic process"/>
    <property type="evidence" value="ECO:0007669"/>
    <property type="project" value="UniProtKB-ARBA"/>
</dbReference>
<accession>A0A9J7BFJ2</accession>
<organism evidence="10 11">
    <name type="scientific">Occallatibacter riparius</name>
    <dbReference type="NCBI Taxonomy" id="1002689"/>
    <lineage>
        <taxon>Bacteria</taxon>
        <taxon>Pseudomonadati</taxon>
        <taxon>Acidobacteriota</taxon>
        <taxon>Terriglobia</taxon>
        <taxon>Terriglobales</taxon>
        <taxon>Acidobacteriaceae</taxon>
        <taxon>Occallatibacter</taxon>
    </lineage>
</organism>
<feature type="domain" description="Glycosyltransferase RgtA/B/C/D-like" evidence="9">
    <location>
        <begin position="56"/>
        <end position="214"/>
    </location>
</feature>